<comment type="caution">
    <text evidence="5">The sequence shown here is derived from an EMBL/GenBank/DDBJ whole genome shotgun (WGS) entry which is preliminary data.</text>
</comment>
<dbReference type="CDD" id="cd05930">
    <property type="entry name" value="A_NRPS"/>
    <property type="match status" value="1"/>
</dbReference>
<dbReference type="CDD" id="cd19531">
    <property type="entry name" value="LCL_NRPS-like"/>
    <property type="match status" value="1"/>
</dbReference>
<dbReference type="InterPro" id="IPR000873">
    <property type="entry name" value="AMP-dep_synth/lig_dom"/>
</dbReference>
<dbReference type="Gene3D" id="3.30.300.30">
    <property type="match status" value="1"/>
</dbReference>
<dbReference type="Gene3D" id="1.10.1200.10">
    <property type="entry name" value="ACP-like"/>
    <property type="match status" value="1"/>
</dbReference>
<dbReference type="InterPro" id="IPR045851">
    <property type="entry name" value="AMP-bd_C_sf"/>
</dbReference>
<dbReference type="GO" id="GO:0044550">
    <property type="term" value="P:secondary metabolite biosynthetic process"/>
    <property type="evidence" value="ECO:0007669"/>
    <property type="project" value="TreeGrafter"/>
</dbReference>
<dbReference type="EMBL" id="VNHQ01000011">
    <property type="protein sequence ID" value="TYP66478.1"/>
    <property type="molecule type" value="Genomic_DNA"/>
</dbReference>
<dbReference type="PROSITE" id="PS50075">
    <property type="entry name" value="CARRIER"/>
    <property type="match status" value="1"/>
</dbReference>
<dbReference type="GO" id="GO:0005737">
    <property type="term" value="C:cytoplasm"/>
    <property type="evidence" value="ECO:0007669"/>
    <property type="project" value="TreeGrafter"/>
</dbReference>
<dbReference type="InterPro" id="IPR020845">
    <property type="entry name" value="AMP-binding_CS"/>
</dbReference>
<keyword evidence="3" id="KW-0597">Phosphoprotein</keyword>
<name>A0A5S5BJ88_STUST</name>
<dbReference type="Pfam" id="PF00501">
    <property type="entry name" value="AMP-binding"/>
    <property type="match status" value="1"/>
</dbReference>
<dbReference type="Proteomes" id="UP000324282">
    <property type="component" value="Unassembled WGS sequence"/>
</dbReference>
<comment type="cofactor">
    <cofactor evidence="1">
        <name>pantetheine 4'-phosphate</name>
        <dbReference type="ChEBI" id="CHEBI:47942"/>
    </cofactor>
</comment>
<dbReference type="SUPFAM" id="SSF47336">
    <property type="entry name" value="ACP-like"/>
    <property type="match status" value="1"/>
</dbReference>
<dbReference type="Pfam" id="PF00550">
    <property type="entry name" value="PP-binding"/>
    <property type="match status" value="1"/>
</dbReference>
<dbReference type="Gene3D" id="3.40.50.12780">
    <property type="entry name" value="N-terminal domain of ligase-like"/>
    <property type="match status" value="1"/>
</dbReference>
<dbReference type="SUPFAM" id="SSF56801">
    <property type="entry name" value="Acetyl-CoA synthetase-like"/>
    <property type="match status" value="1"/>
</dbReference>
<evidence type="ECO:0000313" key="5">
    <source>
        <dbReference type="EMBL" id="TYP66478.1"/>
    </source>
</evidence>
<dbReference type="InterPro" id="IPR036736">
    <property type="entry name" value="ACP-like_sf"/>
</dbReference>
<dbReference type="InterPro" id="IPR025110">
    <property type="entry name" value="AMP-bd_C"/>
</dbReference>
<evidence type="ECO:0000256" key="1">
    <source>
        <dbReference type="ARBA" id="ARBA00001957"/>
    </source>
</evidence>
<keyword evidence="2" id="KW-0596">Phosphopantetheine</keyword>
<evidence type="ECO:0000259" key="4">
    <source>
        <dbReference type="PROSITE" id="PS50075"/>
    </source>
</evidence>
<dbReference type="InterPro" id="IPR020806">
    <property type="entry name" value="PKS_PP-bd"/>
</dbReference>
<dbReference type="InterPro" id="IPR009081">
    <property type="entry name" value="PP-bd_ACP"/>
</dbReference>
<dbReference type="Pfam" id="PF18563">
    <property type="entry name" value="TubC_N"/>
    <property type="match status" value="1"/>
</dbReference>
<dbReference type="PANTHER" id="PTHR45527">
    <property type="entry name" value="NONRIBOSOMAL PEPTIDE SYNTHETASE"/>
    <property type="match status" value="1"/>
</dbReference>
<accession>A0A5S5BJ88</accession>
<feature type="domain" description="Carrier" evidence="4">
    <location>
        <begin position="1074"/>
        <end position="1147"/>
    </location>
</feature>
<dbReference type="InterPro" id="IPR006162">
    <property type="entry name" value="Ppantetheine_attach_site"/>
</dbReference>
<dbReference type="InterPro" id="IPR010071">
    <property type="entry name" value="AA_adenyl_dom"/>
</dbReference>
<dbReference type="SMART" id="SM00823">
    <property type="entry name" value="PKS_PP"/>
    <property type="match status" value="1"/>
</dbReference>
<dbReference type="PANTHER" id="PTHR45527:SF1">
    <property type="entry name" value="FATTY ACID SYNTHASE"/>
    <property type="match status" value="1"/>
</dbReference>
<dbReference type="SUPFAM" id="SSF52777">
    <property type="entry name" value="CoA-dependent acyltransferases"/>
    <property type="match status" value="4"/>
</dbReference>
<gene>
    <name evidence="5" type="ORF">A9A72_121480</name>
</gene>
<dbReference type="Pfam" id="PF00668">
    <property type="entry name" value="Condensation"/>
    <property type="match status" value="3"/>
</dbReference>
<evidence type="ECO:0000256" key="2">
    <source>
        <dbReference type="ARBA" id="ARBA00022450"/>
    </source>
</evidence>
<sequence length="1573" mass="174599">MQKNIIGLLKRLAQQGVHLALNDLQQLVSQSSKEAMTPSLGQQIRDNRDAIIECLRAQREFIKPIVPQHLSVGPLSSSQSGLWFIEQYEQDSHLYNMPVFFRLTGELDVAALEFAFDALIARHASLRTRFQRSAEGRGEQEILPHTGFHLARENLSSLEPQAREDRVAQHVREEIERPFDITSGQLTRVTLLELGEREHVLMINQHHIISDGWSVKNMFADLKTAFLAYQNREPLNWSLQNVGEAGKTRQTQPKKRSLRSVNEHSEAVFNDVLPTQVILQGPVRWDEPALTYIDYALWFNSPLFRDYHEQFKPFWVERLAGIPEVHSLPLDKARPAQPDSGGEVVFSTIDNTLWGRFKGLCQQHNTSPFIGLHALFALLLARHSGERDIVIGTPLAYRERADIEPLVGFFVNTLVLRTQLPEQQRFVDYLQQCRTDDLEAFDHQLYRFEALSEALGMDRHTAINPIFQIMLVYQARVDFNDLIPGCDAVEKTSPVLPAKTDISVKVTELVGSVRVDWLYATALFERSSIEGYASRLLNLLKAVVDAPEQDIWQLPMHDPLLLEQTAERLSALPATFPERLTALSMFSEMARLHPNRPALQQGEGYVSYAELDARANRLANWLQAQGSAPGDLIGVLARRENAFTVALLACWKVGAAYVPLDPSYPQQRLSYIMRDANVQLVIGQGSAPFELEPTQRWVDLANQGTQAQLDAQSPTAPPLEHDPQQLAQVIYTSGSTGMPKGVMIEHGSLVNLLLDHGRRLDVAPGDRMLDCMSLSFDAGNMCALVPLVHGACLLWADPGEGLLDEIERTETTQMIFPTALLATLPERPLPAMKAVGFGGEACPSAIPQRWASQFRLIDMYGPTEATVTALTKTLATGTRLTIGRPIDGMQAVILDRHGAVCSTGVPGELCLAGLGLARAYLNQPERTAESFREHDIAGVKLRLYHTGDRARLLTSGEYEYLGRLDAQIKLRGYRIEPGEIEAQLQASCAGLQEVKVIVIGQGARQALVAYATVAAGEPKPEPDAVLQAAANRLPEYMVPKRLIILDKMPLTANGKLDQGLLPTVELAEAEQLVPPAGDLERHVLEIWQGVLEQPLGVESDFFRLGGDSILSIQLATRLRDAGYPCSVKEVFEAKTVRRLCRVLEKPRETQMIRADQGLLAGDFPLQPIQQWFFDQPFAEPQHWNQGVVLSLPTEVSQLQLMDYMRQLLAQHDALRLVVMPSGQCYREFLPLPEPACLDAAELGESGLQHALTELQSRFDAASARTLAWAVIENLPNGQRGLFIAFHHLVIDAVSWRILIEDLQRLARGDALPEKTSSYRQWGEGLAAYAVRAEAQLPYWREQVGVMGEASGNQRFPLDWSSSEQSEPQLLQLDEAATRRLTQITTRQLNVDVRGLLLAALTRTLVELGHGEQQCIMLEGHGREPIDAGLDVSRTVGWFTSMFPIRVHNQSDWPSLVLHAADQLRQVPDKGVGYLPLRSNPALRESLPLPAVALNYLGSYQSGAGQWHALPLPAGNPSGAGNLSAELISLHGGVFDGLLTLRQIGSLRSDLSTRLLQLLRANLQSLAALGGGLL</sequence>
<dbReference type="InterPro" id="IPR041464">
    <property type="entry name" value="TubC_N"/>
</dbReference>
<evidence type="ECO:0000313" key="6">
    <source>
        <dbReference type="Proteomes" id="UP000324282"/>
    </source>
</evidence>
<dbReference type="InterPro" id="IPR001242">
    <property type="entry name" value="Condensation_dom"/>
</dbReference>
<proteinExistence type="predicted"/>
<reference evidence="5 6" key="1">
    <citation type="submission" date="2019-07" db="EMBL/GenBank/DDBJ databases">
        <title>Deep subsurface shale carbon reservoir microbial communities from Ohio and West Virginia, USA.</title>
        <authorList>
            <person name="Wrighton K."/>
        </authorList>
    </citation>
    <scope>NUCLEOTIDE SEQUENCE [LARGE SCALE GENOMIC DNA]</scope>
    <source>
        <strain evidence="5 6">NP_8Ht</strain>
    </source>
</reference>
<dbReference type="PROSITE" id="PS00455">
    <property type="entry name" value="AMP_BINDING"/>
    <property type="match status" value="1"/>
</dbReference>
<dbReference type="Pfam" id="PF13193">
    <property type="entry name" value="AMP-binding_C"/>
    <property type="match status" value="1"/>
</dbReference>
<dbReference type="NCBIfam" id="TIGR01733">
    <property type="entry name" value="AA-adenyl-dom"/>
    <property type="match status" value="1"/>
</dbReference>
<dbReference type="GO" id="GO:0031177">
    <property type="term" value="F:phosphopantetheine binding"/>
    <property type="evidence" value="ECO:0007669"/>
    <property type="project" value="InterPro"/>
</dbReference>
<dbReference type="RefSeq" id="WP_262366623.1">
    <property type="nucleotide sequence ID" value="NZ_VNHQ01000011.1"/>
</dbReference>
<dbReference type="InterPro" id="IPR042099">
    <property type="entry name" value="ANL_N_sf"/>
</dbReference>
<dbReference type="GO" id="GO:0043041">
    <property type="term" value="P:amino acid activation for nonribosomal peptide biosynthetic process"/>
    <property type="evidence" value="ECO:0007669"/>
    <property type="project" value="TreeGrafter"/>
</dbReference>
<dbReference type="Gene3D" id="1.10.10.1830">
    <property type="entry name" value="Non-ribosomal peptide synthase, adenylation domain"/>
    <property type="match status" value="1"/>
</dbReference>
<evidence type="ECO:0000256" key="3">
    <source>
        <dbReference type="ARBA" id="ARBA00022553"/>
    </source>
</evidence>
<dbReference type="GO" id="GO:0003824">
    <property type="term" value="F:catalytic activity"/>
    <property type="evidence" value="ECO:0007669"/>
    <property type="project" value="InterPro"/>
</dbReference>
<dbReference type="InterPro" id="IPR023213">
    <property type="entry name" value="CAT-like_dom_sf"/>
</dbReference>
<dbReference type="Gene3D" id="3.30.559.10">
    <property type="entry name" value="Chloramphenicol acetyltransferase-like domain"/>
    <property type="match status" value="2"/>
</dbReference>
<dbReference type="InterPro" id="IPR044894">
    <property type="entry name" value="TubC_N_sf"/>
</dbReference>
<dbReference type="Gene3D" id="3.30.559.30">
    <property type="entry name" value="Nonribosomal peptide synthetase, condensation domain"/>
    <property type="match status" value="2"/>
</dbReference>
<organism evidence="5 6">
    <name type="scientific">Stutzerimonas stutzeri</name>
    <name type="common">Pseudomonas stutzeri</name>
    <dbReference type="NCBI Taxonomy" id="316"/>
    <lineage>
        <taxon>Bacteria</taxon>
        <taxon>Pseudomonadati</taxon>
        <taxon>Pseudomonadota</taxon>
        <taxon>Gammaproteobacteria</taxon>
        <taxon>Pseudomonadales</taxon>
        <taxon>Pseudomonadaceae</taxon>
        <taxon>Stutzerimonas</taxon>
    </lineage>
</organism>
<protein>
    <submittedName>
        <fullName evidence="5">Amino acid adenylation domain-containing protein</fullName>
    </submittedName>
</protein>
<dbReference type="PROSITE" id="PS00012">
    <property type="entry name" value="PHOSPHOPANTETHEINE"/>
    <property type="match status" value="1"/>
</dbReference>